<dbReference type="SUPFAM" id="SSF53300">
    <property type="entry name" value="vWA-like"/>
    <property type="match status" value="1"/>
</dbReference>
<organism evidence="1 2">
    <name type="scientific">Trichuris muris</name>
    <name type="common">Mouse whipworm</name>
    <dbReference type="NCBI Taxonomy" id="70415"/>
    <lineage>
        <taxon>Eukaryota</taxon>
        <taxon>Metazoa</taxon>
        <taxon>Ecdysozoa</taxon>
        <taxon>Nematoda</taxon>
        <taxon>Enoplea</taxon>
        <taxon>Dorylaimia</taxon>
        <taxon>Trichinellida</taxon>
        <taxon>Trichuridae</taxon>
        <taxon>Trichuris</taxon>
    </lineage>
</organism>
<dbReference type="InterPro" id="IPR033228">
    <property type="entry name" value="SZT2"/>
</dbReference>
<dbReference type="AlphaFoldDB" id="A0A5S6Q9N0"/>
<keyword evidence="1" id="KW-1185">Reference proteome</keyword>
<dbReference type="Proteomes" id="UP000046395">
    <property type="component" value="Unassembled WGS sequence"/>
</dbReference>
<protein>
    <submittedName>
        <fullName evidence="2">VWFA domain-containing protein</fullName>
    </submittedName>
</protein>
<sequence>MNGKGKYVDAEELVFALPKSHLKPFALVRWYLRNLLQTFRPTNSSDTDNSELYWAVPIGFDHYRLVPSTVVHVFSPDCTVVFVLDCSTSASVASADKDCVILDRVYGAFRDALLKLTQPIHAFAHQGICSPRFCITVVAYSSLYCIPGGQVLLQDVSVDSSNVSSLLVDLDQRFKAYLSCLAEVATCKIKCDSVQEELYARSVSAGSTVSIPALDVISFTNDFAACPELLSRPSYEEDGQSSSSSSVADILDHRRSLVPKTDEFCLFDIIRLALLTISDCSDDGPYRLFVITDGVLDLSSNDDLQRLLTHLHLLNVSCSFVQITDGGYESHQAFGRMPSSELLQFVARVTQGRYFLYSTKMNETDMGILNEYQQAAFTVSIPLSSINNHGVTATKLGSHGRFSRAQRLQYCCTVKAGLLSVLDMRLQEGYHIKSVNLSSTTIRIELVRTWKYEVNFFFSIVAAWPIDEKNVTVKWKIEAPSCMFPPLVPKFTTKWPVSSSNDGEFTGFIGKRLVSNRLPVMLAMLNRESLYMTIPEPLRRGLQFNDIRLPPNAVTPESMRKMSSRLGRNFKSPVVCNLEAVRSMEKFRLYWTKLVSLSPILRRKVFHVDRLSFILNHESSALNSFLYLYDDLEQSIICFDEARAAIEDFFLRFSSFSLTKTSCYVKFRTGAEEPVDSFCIIRLLLEEPVVTVELNFSSSFDELGRQELMDDLRTKLSTLQLSRCTPSLTSSIQSNENVDTLIPLRTTSSMFVPACFLINAPLDRLTIRHTSLPLNPVAPFHPDELDEQPLCSGLCRFMKFRRYWWSLKLPGTIYQMETEVANLILHALLRKRLNSGFRVVYSKGGFTTLLQEHKGQDGDTYGLIQYVVYPTVLTDTHFNEAICRSKVNSRTDINGSLTEDDCITLSEVQICTEVWITPAVDNICASSVDVRPSEKLFESVSEQKVTTYP</sequence>
<dbReference type="WBParaSite" id="TMUE_1000003662.1">
    <property type="protein sequence ID" value="TMUE_1000003662.1"/>
    <property type="gene ID" value="WBGene00289643"/>
</dbReference>
<dbReference type="PANTHER" id="PTHR14918">
    <property type="entry name" value="KICSTOR COMPLEX PROTEIN SZT2"/>
    <property type="match status" value="1"/>
</dbReference>
<dbReference type="PANTHER" id="PTHR14918:SF3">
    <property type="entry name" value="KICSTOR COMPLEX PROTEIN SZT2"/>
    <property type="match status" value="1"/>
</dbReference>
<accession>A0A5S6Q9N0</accession>
<dbReference type="InterPro" id="IPR036465">
    <property type="entry name" value="vWFA_dom_sf"/>
</dbReference>
<proteinExistence type="predicted"/>
<reference evidence="2" key="1">
    <citation type="submission" date="2019-12" db="UniProtKB">
        <authorList>
            <consortium name="WormBaseParasite"/>
        </authorList>
    </citation>
    <scope>IDENTIFICATION</scope>
</reference>
<evidence type="ECO:0000313" key="1">
    <source>
        <dbReference type="Proteomes" id="UP000046395"/>
    </source>
</evidence>
<dbReference type="GO" id="GO:0005777">
    <property type="term" value="C:peroxisome"/>
    <property type="evidence" value="ECO:0007669"/>
    <property type="project" value="InterPro"/>
</dbReference>
<evidence type="ECO:0000313" key="2">
    <source>
        <dbReference type="WBParaSite" id="TMUE_1000003662.1"/>
    </source>
</evidence>
<dbReference type="STRING" id="70415.A0A5S6Q9N0"/>
<name>A0A5S6Q9N0_TRIMR</name>